<accession>A0A0F9HE24</accession>
<dbReference type="GO" id="GO:0030313">
    <property type="term" value="C:cell envelope"/>
    <property type="evidence" value="ECO:0007669"/>
    <property type="project" value="UniProtKB-SubCell"/>
</dbReference>
<reference evidence="7" key="1">
    <citation type="journal article" date="2015" name="Nature">
        <title>Complex archaea that bridge the gap between prokaryotes and eukaryotes.</title>
        <authorList>
            <person name="Spang A."/>
            <person name="Saw J.H."/>
            <person name="Jorgensen S.L."/>
            <person name="Zaremba-Niedzwiedzka K."/>
            <person name="Martijn J."/>
            <person name="Lind A.E."/>
            <person name="van Eijk R."/>
            <person name="Schleper C."/>
            <person name="Guy L."/>
            <person name="Ettema T.J."/>
        </authorList>
    </citation>
    <scope>NUCLEOTIDE SEQUENCE</scope>
</reference>
<dbReference type="GO" id="GO:0016491">
    <property type="term" value="F:oxidoreductase activity"/>
    <property type="evidence" value="ECO:0007669"/>
    <property type="project" value="UniProtKB-KW"/>
</dbReference>
<dbReference type="SUPFAM" id="SSF53706">
    <property type="entry name" value="Formate dehydrogenase/DMSO reductase, domains 1-3"/>
    <property type="match status" value="1"/>
</dbReference>
<feature type="domain" description="Molybdopterin oxidoreductase" evidence="6">
    <location>
        <begin position="2"/>
        <end position="384"/>
    </location>
</feature>
<name>A0A0F9HE24_9ZZZZ</name>
<dbReference type="EMBL" id="LAZR01017207">
    <property type="protein sequence ID" value="KKM01392.1"/>
    <property type="molecule type" value="Genomic_DNA"/>
</dbReference>
<dbReference type="GO" id="GO:0009061">
    <property type="term" value="P:anaerobic respiration"/>
    <property type="evidence" value="ECO:0007669"/>
    <property type="project" value="TreeGrafter"/>
</dbReference>
<comment type="subcellular location">
    <subcellularLocation>
        <location evidence="2">Cell envelope</location>
    </subcellularLocation>
</comment>
<keyword evidence="5" id="KW-0560">Oxidoreductase</keyword>
<gene>
    <name evidence="7" type="ORF">LCGC14_1794860</name>
</gene>
<evidence type="ECO:0000256" key="2">
    <source>
        <dbReference type="ARBA" id="ARBA00004196"/>
    </source>
</evidence>
<dbReference type="GO" id="GO:0030151">
    <property type="term" value="F:molybdenum ion binding"/>
    <property type="evidence" value="ECO:0007669"/>
    <property type="project" value="TreeGrafter"/>
</dbReference>
<dbReference type="GO" id="GO:0051539">
    <property type="term" value="F:4 iron, 4 sulfur cluster binding"/>
    <property type="evidence" value="ECO:0007669"/>
    <property type="project" value="UniProtKB-KW"/>
</dbReference>
<evidence type="ECO:0000256" key="1">
    <source>
        <dbReference type="ARBA" id="ARBA00001966"/>
    </source>
</evidence>
<evidence type="ECO:0000313" key="7">
    <source>
        <dbReference type="EMBL" id="KKM01392.1"/>
    </source>
</evidence>
<dbReference type="GO" id="GO:0009055">
    <property type="term" value="F:electron transfer activity"/>
    <property type="evidence" value="ECO:0007669"/>
    <property type="project" value="TreeGrafter"/>
</dbReference>
<dbReference type="Gene3D" id="3.40.50.740">
    <property type="match status" value="1"/>
</dbReference>
<keyword evidence="4" id="KW-0004">4Fe-4S</keyword>
<proteinExistence type="inferred from homology"/>
<evidence type="ECO:0000259" key="6">
    <source>
        <dbReference type="Pfam" id="PF00384"/>
    </source>
</evidence>
<dbReference type="Gene3D" id="3.40.228.10">
    <property type="entry name" value="Dimethylsulfoxide Reductase, domain 2"/>
    <property type="match status" value="1"/>
</dbReference>
<dbReference type="PANTHER" id="PTHR43598:SF1">
    <property type="entry name" value="FORMATE DEHYDROGENASE-O MAJOR SUBUNIT"/>
    <property type="match status" value="1"/>
</dbReference>
<dbReference type="Pfam" id="PF00384">
    <property type="entry name" value="Molybdopterin"/>
    <property type="match status" value="1"/>
</dbReference>
<dbReference type="PANTHER" id="PTHR43598">
    <property type="entry name" value="TUNGSTEN-CONTAINING FORMYLMETHANOFURAN DEHYDROGENASE 2 SUBUNIT B"/>
    <property type="match status" value="1"/>
</dbReference>
<comment type="caution">
    <text evidence="7">The sequence shown here is derived from an EMBL/GenBank/DDBJ whole genome shotgun (WGS) entry which is preliminary data.</text>
</comment>
<evidence type="ECO:0000256" key="5">
    <source>
        <dbReference type="ARBA" id="ARBA00023002"/>
    </source>
</evidence>
<organism evidence="7">
    <name type="scientific">marine sediment metagenome</name>
    <dbReference type="NCBI Taxonomy" id="412755"/>
    <lineage>
        <taxon>unclassified sequences</taxon>
        <taxon>metagenomes</taxon>
        <taxon>ecological metagenomes</taxon>
    </lineage>
</organism>
<keyword evidence="4" id="KW-0411">Iron-sulfur</keyword>
<evidence type="ECO:0000256" key="4">
    <source>
        <dbReference type="ARBA" id="ARBA00022485"/>
    </source>
</evidence>
<evidence type="ECO:0000256" key="3">
    <source>
        <dbReference type="ARBA" id="ARBA00010312"/>
    </source>
</evidence>
<dbReference type="AlphaFoldDB" id="A0A0F9HE24"/>
<sequence length="407" mass="45745">MTNHWIDIRNSDVILITGSNAAENHPISFKWVMEAVAKGAKLISVDPRFTRTSARAHTYAPIRSGTDIAFLNGMLNYIFQNKRYDEFYIKNYTNAPFLVNEGFKMPGELDGLFSGYDKKNRKYDKGAWKFQTDANGVIKKDMSLSNRFSVFQLLKKHVSRYTPDMVSSITGMPKDKMLEIYDIYTATSTVGKSATIMYAMGWTQHTVGTQNIRAMAMIQLMLGNMGVAGGGVNALRGESNVQGSTDHCLLWHILPGYLKTPRASNTSLAAYNKKWTPTTKEPQSANWWGNYPKYSVSLLKAHYGANATKDNDFGYDWLPKVDDGVNYSWLMIFDEMKKGNFKGFFAWGQNPACSGANANKNRAAMAKLDWMLVVDLFETETASFWKRPGVDPSEIQTEVFLLPAVCS</sequence>
<keyword evidence="4" id="KW-0479">Metal-binding</keyword>
<protein>
    <recommendedName>
        <fullName evidence="6">Molybdopterin oxidoreductase domain-containing protein</fullName>
    </recommendedName>
</protein>
<keyword evidence="4" id="KW-0408">Iron</keyword>
<feature type="non-terminal residue" evidence="7">
    <location>
        <position position="407"/>
    </location>
</feature>
<comment type="similarity">
    <text evidence="3">Belongs to the prokaryotic molybdopterin-containing oxidoreductase family.</text>
</comment>
<dbReference type="InterPro" id="IPR006656">
    <property type="entry name" value="Mopterin_OxRdtase"/>
</dbReference>
<comment type="cofactor">
    <cofactor evidence="1">
        <name>[4Fe-4S] cluster</name>
        <dbReference type="ChEBI" id="CHEBI:49883"/>
    </cofactor>
</comment>